<dbReference type="InterPro" id="IPR051906">
    <property type="entry name" value="TolC-like"/>
</dbReference>
<dbReference type="GO" id="GO:0015562">
    <property type="term" value="F:efflux transmembrane transporter activity"/>
    <property type="evidence" value="ECO:0007669"/>
    <property type="project" value="InterPro"/>
</dbReference>
<dbReference type="EMBL" id="MLJW01002262">
    <property type="protein sequence ID" value="OIQ75141.1"/>
    <property type="molecule type" value="Genomic_DNA"/>
</dbReference>
<dbReference type="SUPFAM" id="SSF56954">
    <property type="entry name" value="Outer membrane efflux proteins (OEP)"/>
    <property type="match status" value="1"/>
</dbReference>
<evidence type="ECO:0000313" key="7">
    <source>
        <dbReference type="EMBL" id="OIQ75141.1"/>
    </source>
</evidence>
<comment type="caution">
    <text evidence="7">The sequence shown here is derived from an EMBL/GenBank/DDBJ whole genome shotgun (WGS) entry which is preliminary data.</text>
</comment>
<keyword evidence="5" id="KW-0472">Membrane</keyword>
<dbReference type="GO" id="GO:1990281">
    <property type="term" value="C:efflux pump complex"/>
    <property type="evidence" value="ECO:0007669"/>
    <property type="project" value="TreeGrafter"/>
</dbReference>
<reference evidence="7" key="1">
    <citation type="submission" date="2016-10" db="EMBL/GenBank/DDBJ databases">
        <title>Sequence of Gallionella enrichment culture.</title>
        <authorList>
            <person name="Poehlein A."/>
            <person name="Muehling M."/>
            <person name="Daniel R."/>
        </authorList>
    </citation>
    <scope>NUCLEOTIDE SEQUENCE</scope>
</reference>
<dbReference type="PANTHER" id="PTHR30026">
    <property type="entry name" value="OUTER MEMBRANE PROTEIN TOLC"/>
    <property type="match status" value="1"/>
</dbReference>
<dbReference type="InterPro" id="IPR003423">
    <property type="entry name" value="OMP_efflux"/>
</dbReference>
<dbReference type="GO" id="GO:0015288">
    <property type="term" value="F:porin activity"/>
    <property type="evidence" value="ECO:0007669"/>
    <property type="project" value="TreeGrafter"/>
</dbReference>
<gene>
    <name evidence="7" type="primary">ttgC_9</name>
    <name evidence="7" type="ORF">GALL_431940</name>
</gene>
<dbReference type="GO" id="GO:0009279">
    <property type="term" value="C:cell outer membrane"/>
    <property type="evidence" value="ECO:0007669"/>
    <property type="project" value="UniProtKB-SubCell"/>
</dbReference>
<keyword evidence="3" id="KW-1134">Transmembrane beta strand</keyword>
<keyword evidence="6" id="KW-0998">Cell outer membrane</keyword>
<evidence type="ECO:0000256" key="5">
    <source>
        <dbReference type="ARBA" id="ARBA00023136"/>
    </source>
</evidence>
<sequence>MADFLTRRWGAGLLTGVCVYGLGSMTLLRAETLDFRQAVDVALKQNPDLMAVQAQMAQARAGIAQAEGAKLPKVTVSAGVTRTNDALNAFGLKLSQRRATFNDFGAGDFLNALNTGGNPLPIAPENLNYPGSVNNFNTRIEAQMPLYTGGKLQGYMQQARSMLMAAQSGDQAARQQIIYHALQAYDGVYTARAFKGVAGKALEASQSQVKTVDSLFRQGVVIKSDLLSAQVRLEDVKLQQDQAANMEAQAMDALHVVLGVPLNQPIALGPEVLVSMPEGNPTAWVGQAMERNPQIQALQHQIAAANGKIDVARADRYPQVGAMARFDTNDPNLGFESHGYTVGAQLNWTVFDGGVTRNAVDQAVAQRMELQAKLQSAQNQLGMQVQDAYRKALDASSQVKTRELAVTQAEEAARIVTRRYADGVGTLVEVQGAQAQLDKARADLIMAKQQVNMQRAALRLALGDLTLDATQPVKPAQVAAVPLAPDQAQQQALAQSVKP</sequence>
<comment type="subcellular location">
    <subcellularLocation>
        <location evidence="1">Cell outer membrane</location>
    </subcellularLocation>
</comment>
<keyword evidence="4" id="KW-0812">Transmembrane</keyword>
<dbReference type="Pfam" id="PF02321">
    <property type="entry name" value="OEP"/>
    <property type="match status" value="2"/>
</dbReference>
<dbReference type="AlphaFoldDB" id="A0A1J5QGN6"/>
<keyword evidence="2" id="KW-0813">Transport</keyword>
<name>A0A1J5QGN6_9ZZZZ</name>
<dbReference type="PANTHER" id="PTHR30026:SF21">
    <property type="entry name" value="SLR1270 PROTEIN"/>
    <property type="match status" value="1"/>
</dbReference>
<evidence type="ECO:0000256" key="6">
    <source>
        <dbReference type="ARBA" id="ARBA00023237"/>
    </source>
</evidence>
<evidence type="ECO:0000256" key="1">
    <source>
        <dbReference type="ARBA" id="ARBA00004442"/>
    </source>
</evidence>
<accession>A0A1J5QGN6</accession>
<evidence type="ECO:0000256" key="4">
    <source>
        <dbReference type="ARBA" id="ARBA00022692"/>
    </source>
</evidence>
<proteinExistence type="predicted"/>
<dbReference type="Gene3D" id="1.20.1600.10">
    <property type="entry name" value="Outer membrane efflux proteins (OEP)"/>
    <property type="match status" value="1"/>
</dbReference>
<evidence type="ECO:0000256" key="3">
    <source>
        <dbReference type="ARBA" id="ARBA00022452"/>
    </source>
</evidence>
<evidence type="ECO:0000256" key="2">
    <source>
        <dbReference type="ARBA" id="ARBA00022448"/>
    </source>
</evidence>
<protein>
    <submittedName>
        <fullName evidence="7">Putative efflux pump outer membrane protein TtgC</fullName>
    </submittedName>
</protein>
<organism evidence="7">
    <name type="scientific">mine drainage metagenome</name>
    <dbReference type="NCBI Taxonomy" id="410659"/>
    <lineage>
        <taxon>unclassified sequences</taxon>
        <taxon>metagenomes</taxon>
        <taxon>ecological metagenomes</taxon>
    </lineage>
</organism>